<evidence type="ECO:0000313" key="4">
    <source>
        <dbReference type="RefSeq" id="XP_026684170.1"/>
    </source>
</evidence>
<feature type="compositionally biased region" description="Low complexity" evidence="1">
    <location>
        <begin position="401"/>
        <end position="414"/>
    </location>
</feature>
<dbReference type="AlphaFoldDB" id="A0A3Q0JBR9"/>
<proteinExistence type="predicted"/>
<feature type="compositionally biased region" description="Polar residues" evidence="1">
    <location>
        <begin position="152"/>
        <end position="177"/>
    </location>
</feature>
<evidence type="ECO:0000256" key="1">
    <source>
        <dbReference type="SAM" id="MobiDB-lite"/>
    </source>
</evidence>
<gene>
    <name evidence="4" type="primary">LOC113470150</name>
</gene>
<name>A0A3Q0JBR9_DIACI</name>
<evidence type="ECO:0000256" key="2">
    <source>
        <dbReference type="SAM" id="SignalP"/>
    </source>
</evidence>
<feature type="region of interest" description="Disordered" evidence="1">
    <location>
        <begin position="248"/>
        <end position="310"/>
    </location>
</feature>
<feature type="compositionally biased region" description="Polar residues" evidence="1">
    <location>
        <begin position="415"/>
        <end position="444"/>
    </location>
</feature>
<organism evidence="3 4">
    <name type="scientific">Diaphorina citri</name>
    <name type="common">Asian citrus psyllid</name>
    <dbReference type="NCBI Taxonomy" id="121845"/>
    <lineage>
        <taxon>Eukaryota</taxon>
        <taxon>Metazoa</taxon>
        <taxon>Ecdysozoa</taxon>
        <taxon>Arthropoda</taxon>
        <taxon>Hexapoda</taxon>
        <taxon>Insecta</taxon>
        <taxon>Pterygota</taxon>
        <taxon>Neoptera</taxon>
        <taxon>Paraneoptera</taxon>
        <taxon>Hemiptera</taxon>
        <taxon>Sternorrhyncha</taxon>
        <taxon>Psylloidea</taxon>
        <taxon>Psyllidae</taxon>
        <taxon>Diaphorininae</taxon>
        <taxon>Diaphorina</taxon>
    </lineage>
</organism>
<accession>A0A3Q0JBR9</accession>
<feature type="region of interest" description="Disordered" evidence="1">
    <location>
        <begin position="337"/>
        <end position="464"/>
    </location>
</feature>
<keyword evidence="3" id="KW-1185">Reference proteome</keyword>
<feature type="compositionally biased region" description="Basic and acidic residues" evidence="1">
    <location>
        <begin position="375"/>
        <end position="386"/>
    </location>
</feature>
<dbReference type="RefSeq" id="XP_026684170.1">
    <property type="nucleotide sequence ID" value="XM_026828369.1"/>
</dbReference>
<feature type="compositionally biased region" description="Acidic residues" evidence="1">
    <location>
        <begin position="347"/>
        <end position="358"/>
    </location>
</feature>
<dbReference type="GeneID" id="113470150"/>
<feature type="chain" id="PRO_5018234724" evidence="2">
    <location>
        <begin position="16"/>
        <end position="464"/>
    </location>
</feature>
<feature type="region of interest" description="Disordered" evidence="1">
    <location>
        <begin position="150"/>
        <end position="178"/>
    </location>
</feature>
<sequence length="464" mass="50637">MSSLKLLLLLVVAHSRNISSTLVLTPNLDLRTFPGYEQCKPSNEVCSVNNDCCSNCCTSHTYSSMTCQDECPEAPKTITNVGNGNAVWKGKQNSNESQPVSAIKAGKTNDETHGNVVWKGKLTNDEYQTMTATRKISKTEDRDKVISRPQRENQNFDVTSSTRKSGQSVVNSVSKKYTSNKEKQGNKVYEKKEPILEVGEVIVKNVETKPNKDIGVRIDDPTDVTETVTKTRENIEVGLSVINITKGRKEDDGNENTDKGSPIIKIKDSGENGNTDIGTPIIKVGDSGENENTDIGTPIIKIGDKSKGKNGMKINGEIDATLNSQRGIVSQLTHDVTLRGNGQEFEGKEDEQRNDDDNTYSNKDLGGDVIQIKTPKTDKTEKKDQNLKNLKSYKNNPIDASSTDFGDSGDTSDTQKQTDPFSKRINVTKTIKANTPKSTTTTAAPNPCADAKCESGQSFADGIK</sequence>
<dbReference type="Proteomes" id="UP000079169">
    <property type="component" value="Unplaced"/>
</dbReference>
<evidence type="ECO:0000313" key="3">
    <source>
        <dbReference type="Proteomes" id="UP000079169"/>
    </source>
</evidence>
<feature type="compositionally biased region" description="Polar residues" evidence="1">
    <location>
        <begin position="387"/>
        <end position="400"/>
    </location>
</feature>
<dbReference type="PaxDb" id="121845-A0A3Q0JBR9"/>
<feature type="signal peptide" evidence="2">
    <location>
        <begin position="1"/>
        <end position="15"/>
    </location>
</feature>
<keyword evidence="2" id="KW-0732">Signal</keyword>
<dbReference type="KEGG" id="dci:113470150"/>
<protein>
    <submittedName>
        <fullName evidence="4">Uncharacterized protein LOC113470150</fullName>
    </submittedName>
</protein>
<reference evidence="4" key="1">
    <citation type="submission" date="2025-08" db="UniProtKB">
        <authorList>
            <consortium name="RefSeq"/>
        </authorList>
    </citation>
    <scope>IDENTIFICATION</scope>
</reference>